<evidence type="ECO:0000313" key="3">
    <source>
        <dbReference type="EMBL" id="KIK62615.1"/>
    </source>
</evidence>
<evidence type="ECO:0000259" key="2">
    <source>
        <dbReference type="Pfam" id="PF22215"/>
    </source>
</evidence>
<dbReference type="Pfam" id="PF00578">
    <property type="entry name" value="AhpC-TSA"/>
    <property type="match status" value="1"/>
</dbReference>
<evidence type="ECO:0008006" key="5">
    <source>
        <dbReference type="Google" id="ProtNLM"/>
    </source>
</evidence>
<dbReference type="Gene3D" id="1.20.930.20">
    <property type="entry name" value="Adaptor protein Cbl, N-terminal domain"/>
    <property type="match status" value="1"/>
</dbReference>
<dbReference type="InterPro" id="IPR000866">
    <property type="entry name" value="AhpC/TSA"/>
</dbReference>
<keyword evidence="4" id="KW-1185">Reference proteome</keyword>
<gene>
    <name evidence="3" type="ORF">GYMLUDRAFT_260305</name>
</gene>
<dbReference type="Pfam" id="PF22215">
    <property type="entry name" value="MLKL_N"/>
    <property type="match status" value="1"/>
</dbReference>
<dbReference type="GO" id="GO:0007166">
    <property type="term" value="P:cell surface receptor signaling pathway"/>
    <property type="evidence" value="ECO:0007669"/>
    <property type="project" value="InterPro"/>
</dbReference>
<dbReference type="Gene3D" id="3.40.30.10">
    <property type="entry name" value="Glutaredoxin"/>
    <property type="match status" value="1"/>
</dbReference>
<dbReference type="HOGENOM" id="CLU_010143_1_0_1"/>
<evidence type="ECO:0000259" key="1">
    <source>
        <dbReference type="Pfam" id="PF00578"/>
    </source>
</evidence>
<protein>
    <recommendedName>
        <fullName evidence="5">Alkyl hydroperoxide reductase subunit C/ Thiol specific antioxidant domain-containing protein</fullName>
    </recommendedName>
</protein>
<dbReference type="SUPFAM" id="SSF52833">
    <property type="entry name" value="Thioredoxin-like"/>
    <property type="match status" value="1"/>
</dbReference>
<dbReference type="Proteomes" id="UP000053593">
    <property type="component" value="Unassembled WGS sequence"/>
</dbReference>
<dbReference type="InterPro" id="IPR059179">
    <property type="entry name" value="MLKL-like_MCAfunc"/>
</dbReference>
<proteinExistence type="predicted"/>
<organism evidence="3 4">
    <name type="scientific">Collybiopsis luxurians FD-317 M1</name>
    <dbReference type="NCBI Taxonomy" id="944289"/>
    <lineage>
        <taxon>Eukaryota</taxon>
        <taxon>Fungi</taxon>
        <taxon>Dikarya</taxon>
        <taxon>Basidiomycota</taxon>
        <taxon>Agaricomycotina</taxon>
        <taxon>Agaricomycetes</taxon>
        <taxon>Agaricomycetidae</taxon>
        <taxon>Agaricales</taxon>
        <taxon>Marasmiineae</taxon>
        <taxon>Omphalotaceae</taxon>
        <taxon>Collybiopsis</taxon>
        <taxon>Collybiopsis luxurians</taxon>
    </lineage>
</organism>
<sequence>MSHMKPVLATGDIAPNFEANTASGSLRFHHWVGESWSILFSLPGSVPVTELAEVAQNLPDIEQRGIKILGLSRNWRSENLQWNILLQQYSEQPGLGRDVRIVADDQGRISSLYGMRAKGNNIRDTATRHTAFLIDPGKIIRQVLIYPSTLNDGLSQLLRFVDDNAGFLQEIPTGLFGLDSNGRGKIYNGEPQIADGGIGATVGVVQAAAGVGNNIEDTAGSVAATVAGGVGGSGSVPDTTSSSTDYIQHALTVMDSLADLGKVMPFVAPAFVIIKAIIAVEQRARDVDVKCIDLVQRVTFMLSHLPALKTIQVTDSTRQVIDRMNDVLKKAAALIQTYRKQSAIARRLSVHNKDRFASCATVLKDCTNDLIVSLQIHQSTQLDILTRPVPLDPEDEAAEKFVATHGGLDAIKGNEKLVKQFASEMKLSVDEKVMEQLNTNITEVLQQNQDRLEQSLNESVSASVIDGIKGLAAQINELAKEQTFVCVQCDKEYHDSTSGEKSCSFHRADYDSQSDTYACCNTKHPCQAGRHRSEHHNDYIYGNFFPFARNITRGWDTVEQWVEVEDLALDTSEEITASVGRLLRWGTHGGAPELPTIIVRVGEVSISTPFLFKTFDTNDLELASKVADITHQMVIFRTSHSKEQYAMVEWVLSPEGVIAGITITVKASTSPRPFIRFCPIDITTATLSGEIEALSEGGLRSYRPSTPYVLPEVQRVSAILPEKAPREVRKDFKTRTSPNLPIVLKVVSDPPLICNPMWSEHDVFGGTISVFNKHQPKSMESISISSVTAYYRLIGDETYKPVKEFILRDDTILPISIEPRQTWVLNFDLTVPRSEEEQKIYTFTWKNRSLIARQRPLRIKLVLSDVEDEECSLVMEYVSPVPKLEQAESRDIAFFYIDDPFTLRRYGVHMIHLPDQNAVEIDGQTLSQRRLKTTVYEALEAGESEIDIEVGDTRNPGTTEAWSWKTWALIDLSCQRIYAFKILITKKTVGNKELACLGYVPCPEYGDFYDETRPIRYAKETVKFPELEPYVAPPPPLLDDQFDDVPPEESKAVAGSAPSSAAGAGSFAQLVIPEELNQRLASIGDSLSRLPSMDNSLSRLASIDDTLSSLNDNLSRLGTSIAQLVEILKAK</sequence>
<dbReference type="EMBL" id="KN834767">
    <property type="protein sequence ID" value="KIK62615.1"/>
    <property type="molecule type" value="Genomic_DNA"/>
</dbReference>
<feature type="domain" description="Mixed lineage kinase" evidence="2">
    <location>
        <begin position="290"/>
        <end position="396"/>
    </location>
</feature>
<dbReference type="InterPro" id="IPR036249">
    <property type="entry name" value="Thioredoxin-like_sf"/>
</dbReference>
<evidence type="ECO:0000313" key="4">
    <source>
        <dbReference type="Proteomes" id="UP000053593"/>
    </source>
</evidence>
<dbReference type="OrthoDB" id="61437at2759"/>
<dbReference type="GO" id="GO:0016209">
    <property type="term" value="F:antioxidant activity"/>
    <property type="evidence" value="ECO:0007669"/>
    <property type="project" value="InterPro"/>
</dbReference>
<dbReference type="InterPro" id="IPR054000">
    <property type="entry name" value="MLKL_N"/>
</dbReference>
<name>A0A0D0BFI0_9AGAR</name>
<dbReference type="InterPro" id="IPR036537">
    <property type="entry name" value="Adaptor_Cbl_N_dom_sf"/>
</dbReference>
<reference evidence="3 4" key="1">
    <citation type="submission" date="2014-04" db="EMBL/GenBank/DDBJ databases">
        <title>Evolutionary Origins and Diversification of the Mycorrhizal Mutualists.</title>
        <authorList>
            <consortium name="DOE Joint Genome Institute"/>
            <consortium name="Mycorrhizal Genomics Consortium"/>
            <person name="Kohler A."/>
            <person name="Kuo A."/>
            <person name="Nagy L.G."/>
            <person name="Floudas D."/>
            <person name="Copeland A."/>
            <person name="Barry K.W."/>
            <person name="Cichocki N."/>
            <person name="Veneault-Fourrey C."/>
            <person name="LaButti K."/>
            <person name="Lindquist E.A."/>
            <person name="Lipzen A."/>
            <person name="Lundell T."/>
            <person name="Morin E."/>
            <person name="Murat C."/>
            <person name="Riley R."/>
            <person name="Ohm R."/>
            <person name="Sun H."/>
            <person name="Tunlid A."/>
            <person name="Henrissat B."/>
            <person name="Grigoriev I.V."/>
            <person name="Hibbett D.S."/>
            <person name="Martin F."/>
        </authorList>
    </citation>
    <scope>NUCLEOTIDE SEQUENCE [LARGE SCALE GENOMIC DNA]</scope>
    <source>
        <strain evidence="3 4">FD-317 M1</strain>
    </source>
</reference>
<feature type="domain" description="Alkyl hydroperoxide reductase subunit C/ Thiol specific antioxidant" evidence="1">
    <location>
        <begin position="11"/>
        <end position="142"/>
    </location>
</feature>
<dbReference type="GO" id="GO:0016491">
    <property type="term" value="F:oxidoreductase activity"/>
    <property type="evidence" value="ECO:0007669"/>
    <property type="project" value="InterPro"/>
</dbReference>
<dbReference type="AlphaFoldDB" id="A0A0D0BFI0"/>
<accession>A0A0D0BFI0</accession>
<dbReference type="CDD" id="cd21037">
    <property type="entry name" value="MLKL_NTD"/>
    <property type="match status" value="1"/>
</dbReference>